<dbReference type="EMBL" id="JACHWR010000001">
    <property type="protein sequence ID" value="MBB3041898.1"/>
    <property type="molecule type" value="Genomic_DNA"/>
</dbReference>
<protein>
    <submittedName>
        <fullName evidence="3">Raffinose/stachyose/melibiose transport system substrate-binding protein</fullName>
    </submittedName>
</protein>
<feature type="signal peptide" evidence="2">
    <location>
        <begin position="1"/>
        <end position="28"/>
    </location>
</feature>
<dbReference type="Proteomes" id="UP000589626">
    <property type="component" value="Unassembled WGS sequence"/>
</dbReference>
<accession>A0A7W4Z0H8</accession>
<proteinExistence type="predicted"/>
<name>A0A7W4Z0H8_9ACTN</name>
<comment type="caution">
    <text evidence="3">The sequence shown here is derived from an EMBL/GenBank/DDBJ whole genome shotgun (WGS) entry which is preliminary data.</text>
</comment>
<evidence type="ECO:0000256" key="2">
    <source>
        <dbReference type="SAM" id="SignalP"/>
    </source>
</evidence>
<reference evidence="3 4" key="1">
    <citation type="submission" date="2020-08" db="EMBL/GenBank/DDBJ databases">
        <title>Sequencing the genomes of 1000 actinobacteria strains.</title>
        <authorList>
            <person name="Klenk H.-P."/>
        </authorList>
    </citation>
    <scope>NUCLEOTIDE SEQUENCE [LARGE SCALE GENOMIC DNA]</scope>
    <source>
        <strain evidence="3 4">DSM 105498</strain>
    </source>
</reference>
<dbReference type="RefSeq" id="WP_183591754.1">
    <property type="nucleotide sequence ID" value="NZ_JACHWR010000001.1"/>
</dbReference>
<evidence type="ECO:0000313" key="4">
    <source>
        <dbReference type="Proteomes" id="UP000589626"/>
    </source>
</evidence>
<dbReference type="PANTHER" id="PTHR43649">
    <property type="entry name" value="ARABINOSE-BINDING PROTEIN-RELATED"/>
    <property type="match status" value="1"/>
</dbReference>
<dbReference type="SUPFAM" id="SSF53850">
    <property type="entry name" value="Periplasmic binding protein-like II"/>
    <property type="match status" value="1"/>
</dbReference>
<keyword evidence="4" id="KW-1185">Reference proteome</keyword>
<dbReference type="InterPro" id="IPR006059">
    <property type="entry name" value="SBP"/>
</dbReference>
<dbReference type="AlphaFoldDB" id="A0A7W4Z0H8"/>
<dbReference type="InterPro" id="IPR050490">
    <property type="entry name" value="Bact_solute-bd_prot1"/>
</dbReference>
<keyword evidence="2" id="KW-0732">Signal</keyword>
<gene>
    <name evidence="3" type="ORF">FHU40_001699</name>
</gene>
<dbReference type="PROSITE" id="PS51257">
    <property type="entry name" value="PROKAR_LIPOPROTEIN"/>
    <property type="match status" value="1"/>
</dbReference>
<evidence type="ECO:0000256" key="1">
    <source>
        <dbReference type="SAM" id="MobiDB-lite"/>
    </source>
</evidence>
<organism evidence="3 4">
    <name type="scientific">Nocardioides soli</name>
    <dbReference type="NCBI Taxonomy" id="1036020"/>
    <lineage>
        <taxon>Bacteria</taxon>
        <taxon>Bacillati</taxon>
        <taxon>Actinomycetota</taxon>
        <taxon>Actinomycetes</taxon>
        <taxon>Propionibacteriales</taxon>
        <taxon>Nocardioidaceae</taxon>
        <taxon>Nocardioides</taxon>
    </lineage>
</organism>
<feature type="compositionally biased region" description="Polar residues" evidence="1">
    <location>
        <begin position="40"/>
        <end position="53"/>
    </location>
</feature>
<evidence type="ECO:0000313" key="3">
    <source>
        <dbReference type="EMBL" id="MBB3041898.1"/>
    </source>
</evidence>
<dbReference type="Pfam" id="PF01547">
    <property type="entry name" value="SBP_bac_1"/>
    <property type="match status" value="1"/>
</dbReference>
<sequence>MRHPHRASRLPRASFALAATSLAALLLAACSPGEGAENSAKPTTPPASTGFDTSEEVTLTISDGWGTTGTGELFGKILDGFEDKYPNVTIKRDTTDYDSYSQSINLKGSSPNPPDVMMLQTAGYGQGFYQFARSGLLLPLDDYADAYGWSGRFGADSNLDVFRFDADNGDQWGAGPLYGLPEQNAMITVFYNAKLMKQAGISEPPATLEAFEDSLQKAKAAGITPIAQDNIYTHLYMAIWNAISGDGEPINDWIYGRGGSFESAESQQAAATIQDWQQAGYFQNGVSGATASDAAGLFLNGKALYYVAGSWMTGAVDGTFGADGGGFQLTGDSGTAPAGGGLTTPLTISSKTEHPDVAAAFLDYFTSEEVSDQLYTGGWGIPGALTSDSVANGTDLTSQVLSILMPIESDGGAGTTPFLDWAAPTLTEQLPAALQQLAAGKLSPAEFTAQIEGITSDFADERSGS</sequence>
<feature type="chain" id="PRO_5038832009" evidence="2">
    <location>
        <begin position="29"/>
        <end position="465"/>
    </location>
</feature>
<feature type="region of interest" description="Disordered" evidence="1">
    <location>
        <begin position="33"/>
        <end position="53"/>
    </location>
</feature>
<dbReference type="Gene3D" id="3.40.190.10">
    <property type="entry name" value="Periplasmic binding protein-like II"/>
    <property type="match status" value="2"/>
</dbReference>